<evidence type="ECO:0000259" key="2">
    <source>
        <dbReference type="PROSITE" id="PS50829"/>
    </source>
</evidence>
<organism evidence="5 6">
    <name type="scientific">Lupinus angustifolius</name>
    <name type="common">Narrow-leaved blue lupine</name>
    <dbReference type="NCBI Taxonomy" id="3871"/>
    <lineage>
        <taxon>Eukaryota</taxon>
        <taxon>Viridiplantae</taxon>
        <taxon>Streptophyta</taxon>
        <taxon>Embryophyta</taxon>
        <taxon>Tracheophyta</taxon>
        <taxon>Spermatophyta</taxon>
        <taxon>Magnoliopsida</taxon>
        <taxon>eudicotyledons</taxon>
        <taxon>Gunneridae</taxon>
        <taxon>Pentapetalae</taxon>
        <taxon>rosids</taxon>
        <taxon>fabids</taxon>
        <taxon>Fabales</taxon>
        <taxon>Fabaceae</taxon>
        <taxon>Papilionoideae</taxon>
        <taxon>50 kb inversion clade</taxon>
        <taxon>genistoids sensu lato</taxon>
        <taxon>core genistoids</taxon>
        <taxon>Genisteae</taxon>
        <taxon>Lupinus</taxon>
    </lineage>
</organism>
<evidence type="ECO:0000259" key="4">
    <source>
        <dbReference type="PROSITE" id="PS51925"/>
    </source>
</evidence>
<proteinExistence type="predicted"/>
<accession>A0A1J7IAQ1</accession>
<evidence type="ECO:0000256" key="1">
    <source>
        <dbReference type="SAM" id="MobiDB-lite"/>
    </source>
</evidence>
<reference evidence="5 6" key="1">
    <citation type="journal article" date="2017" name="Plant Biotechnol. J.">
        <title>A comprehensive draft genome sequence for lupin (Lupinus angustifolius), an emerging health food: insights into plant-microbe interactions and legume evolution.</title>
        <authorList>
            <person name="Hane J.K."/>
            <person name="Ming Y."/>
            <person name="Kamphuis L.G."/>
            <person name="Nelson M.N."/>
            <person name="Garg G."/>
            <person name="Atkins C.A."/>
            <person name="Bayer P.E."/>
            <person name="Bravo A."/>
            <person name="Bringans S."/>
            <person name="Cannon S."/>
            <person name="Edwards D."/>
            <person name="Foley R."/>
            <person name="Gao L.L."/>
            <person name="Harrison M.J."/>
            <person name="Huang W."/>
            <person name="Hurgobin B."/>
            <person name="Li S."/>
            <person name="Liu C.W."/>
            <person name="McGrath A."/>
            <person name="Morahan G."/>
            <person name="Murray J."/>
            <person name="Weller J."/>
            <person name="Jian J."/>
            <person name="Singh K.B."/>
        </authorList>
    </citation>
    <scope>NUCLEOTIDE SEQUENCE [LARGE SCALE GENOMIC DNA]</scope>
    <source>
        <strain evidence="6">cv. Tanjil</strain>
        <tissue evidence="5">Whole plant</tissue>
    </source>
</reference>
<feature type="region of interest" description="Disordered" evidence="1">
    <location>
        <begin position="507"/>
        <end position="549"/>
    </location>
</feature>
<keyword evidence="6" id="KW-1185">Reference proteome</keyword>
<feature type="region of interest" description="Disordered" evidence="1">
    <location>
        <begin position="317"/>
        <end position="363"/>
    </location>
</feature>
<dbReference type="Gene3D" id="1.10.245.10">
    <property type="entry name" value="SWIB/MDM2 domain"/>
    <property type="match status" value="1"/>
</dbReference>
<dbReference type="PROSITE" id="PS50829">
    <property type="entry name" value="GYF"/>
    <property type="match status" value="1"/>
</dbReference>
<feature type="compositionally biased region" description="Basic and acidic residues" evidence="1">
    <location>
        <begin position="515"/>
        <end position="529"/>
    </location>
</feature>
<evidence type="ECO:0000313" key="5">
    <source>
        <dbReference type="EMBL" id="OIW15658.1"/>
    </source>
</evidence>
<dbReference type="PANTHER" id="PTHR46851">
    <property type="entry name" value="OS01G0884500 PROTEIN"/>
    <property type="match status" value="1"/>
</dbReference>
<dbReference type="SUPFAM" id="SSF47592">
    <property type="entry name" value="SWIB/MDM2 domain"/>
    <property type="match status" value="1"/>
</dbReference>
<dbReference type="GO" id="GO:0003677">
    <property type="term" value="F:DNA binding"/>
    <property type="evidence" value="ECO:0007669"/>
    <property type="project" value="InterPro"/>
</dbReference>
<dbReference type="SUPFAM" id="SSF55277">
    <property type="entry name" value="GYF domain"/>
    <property type="match status" value="1"/>
</dbReference>
<feature type="domain" description="Plus3" evidence="3">
    <location>
        <begin position="167"/>
        <end position="293"/>
    </location>
</feature>
<dbReference type="Pfam" id="PF02201">
    <property type="entry name" value="SWIB"/>
    <property type="match status" value="1"/>
</dbReference>
<gene>
    <name evidence="5" type="ORF">TanjilG_08414</name>
</gene>
<dbReference type="AlphaFoldDB" id="A0A1J7IAQ1"/>
<dbReference type="InterPro" id="IPR004343">
    <property type="entry name" value="Plus-3_dom"/>
</dbReference>
<dbReference type="PROSITE" id="PS51360">
    <property type="entry name" value="PLUS3"/>
    <property type="match status" value="1"/>
</dbReference>
<dbReference type="SMART" id="SM00444">
    <property type="entry name" value="GYF"/>
    <property type="match status" value="1"/>
</dbReference>
<protein>
    <recommendedName>
        <fullName evidence="7">GYF domain-containing protein</fullName>
    </recommendedName>
</protein>
<evidence type="ECO:0008006" key="7">
    <source>
        <dbReference type="Google" id="ProtNLM"/>
    </source>
</evidence>
<dbReference type="InterPro" id="IPR003169">
    <property type="entry name" value="GYF"/>
</dbReference>
<dbReference type="PANTHER" id="PTHR46851:SF11">
    <property type="entry name" value="GYF DOMAIN-CONTAINING PROTEIN"/>
    <property type="match status" value="1"/>
</dbReference>
<dbReference type="STRING" id="3871.A0A1J7IAQ1"/>
<feature type="compositionally biased region" description="Basic and acidic residues" evidence="1">
    <location>
        <begin position="146"/>
        <end position="155"/>
    </location>
</feature>
<name>A0A1J7IAQ1_LUPAN</name>
<dbReference type="Gramene" id="OIW15658">
    <property type="protein sequence ID" value="OIW15658"/>
    <property type="gene ID" value="TanjilG_08414"/>
</dbReference>
<dbReference type="Pfam" id="PF02213">
    <property type="entry name" value="GYF"/>
    <property type="match status" value="1"/>
</dbReference>
<feature type="domain" description="GYF" evidence="2">
    <location>
        <begin position="562"/>
        <end position="616"/>
    </location>
</feature>
<dbReference type="InterPro" id="IPR003121">
    <property type="entry name" value="SWIB_MDM2_domain"/>
</dbReference>
<dbReference type="OMA" id="HEDQTKH"/>
<dbReference type="InterPro" id="IPR036128">
    <property type="entry name" value="Plus3-like_sf"/>
</dbReference>
<dbReference type="CDD" id="cd10567">
    <property type="entry name" value="SWIB-MDM2_like"/>
    <property type="match status" value="1"/>
</dbReference>
<dbReference type="EMBL" id="CM007363">
    <property type="protein sequence ID" value="OIW15658.1"/>
    <property type="molecule type" value="Genomic_DNA"/>
</dbReference>
<dbReference type="InterPro" id="IPR036885">
    <property type="entry name" value="SWIB_MDM2_dom_sf"/>
</dbReference>
<dbReference type="PROSITE" id="PS51925">
    <property type="entry name" value="SWIB_MDM2"/>
    <property type="match status" value="1"/>
</dbReference>
<dbReference type="Gene3D" id="3.30.1490.40">
    <property type="match status" value="1"/>
</dbReference>
<dbReference type="Gene3D" id="3.90.70.200">
    <property type="entry name" value="Plus-3 domain"/>
    <property type="match status" value="1"/>
</dbReference>
<sequence>MDDKAGDDSFWVEEIDGKAQNPIRKRRKHRKQKKEFDGWGSTLLIGFLRSIGRDTSNELTQSEVTDIVNEYVKQNNLISAMKKKRVVCDQRLHLLFGRKTIGRLKINDLLESHFAENRDKSDDDIFFNSDDEEDAVGTSQTPKSASSERKSQPKKLAREKQKSCFAAFIPFNIKLVYLRRSLVEELLKNHETFETKVIGGFIRIKCDPNDYLQKNSHQLLQVTGVKKGSGISTGILLEVSGFFKDVSINMLSDDNFSEEECKNLHQRVKDGLLKKPMIVDVEKTARALHEDMTKHKREKLQNPVEQERLLREIPQAIAEDLESESPTPDVPEDGELESPTPYVSDKRVENNSQELRKSTRKQASLVTEVPKAVEGGFLRKATKPDVPEDLELESQTPVLPDKRVENNLQELWKTTSKKAYLVSESPKAIADDFLLKATKLDIADLVIKEEKNSPKSTSGLRGASKVPPFNMEMNSTVLNVISRGTAAVHQSPIMPLQQEPMQHIDLNDDASNADKSNETKISKGSEHRSVKPSQSNVIELSDDDEGEKPKTTIQVPAEVLESLNWYYRDPQGAVQGPFSLTSLKRWSDGNYFPPNFMVWKAGQSQFESELLVTILHQFFPS</sequence>
<dbReference type="Pfam" id="PF03126">
    <property type="entry name" value="Plus-3"/>
    <property type="match status" value="1"/>
</dbReference>
<dbReference type="SMART" id="SM00719">
    <property type="entry name" value="Plus3"/>
    <property type="match status" value="1"/>
</dbReference>
<feature type="domain" description="DM2" evidence="4">
    <location>
        <begin position="36"/>
        <end position="116"/>
    </location>
</feature>
<dbReference type="InterPro" id="IPR045894">
    <property type="entry name" value="At5g08430-like"/>
</dbReference>
<feature type="region of interest" description="Disordered" evidence="1">
    <location>
        <begin position="133"/>
        <end position="155"/>
    </location>
</feature>
<dbReference type="Proteomes" id="UP000188354">
    <property type="component" value="Chromosome LG03"/>
</dbReference>
<feature type="compositionally biased region" description="Basic and acidic residues" evidence="1">
    <location>
        <begin position="344"/>
        <end position="357"/>
    </location>
</feature>
<dbReference type="InterPro" id="IPR035445">
    <property type="entry name" value="GYF-like_dom_sf"/>
</dbReference>
<dbReference type="SUPFAM" id="SSF159042">
    <property type="entry name" value="Plus3-like"/>
    <property type="match status" value="1"/>
</dbReference>
<evidence type="ECO:0000313" key="6">
    <source>
        <dbReference type="Proteomes" id="UP000188354"/>
    </source>
</evidence>
<evidence type="ECO:0000259" key="3">
    <source>
        <dbReference type="PROSITE" id="PS51360"/>
    </source>
</evidence>